<dbReference type="GO" id="GO:0005930">
    <property type="term" value="C:axoneme"/>
    <property type="evidence" value="ECO:0007669"/>
    <property type="project" value="UniProtKB-SubCell"/>
</dbReference>
<evidence type="ECO:0000256" key="9">
    <source>
        <dbReference type="ARBA" id="ARBA00023662"/>
    </source>
</evidence>
<gene>
    <name evidence="11" type="primary">AlNc14C190G8435</name>
    <name evidence="11" type="ORF">ALNC14_094870</name>
</gene>
<evidence type="ECO:0000256" key="8">
    <source>
        <dbReference type="ARBA" id="ARBA00023605"/>
    </source>
</evidence>
<evidence type="ECO:0000256" key="10">
    <source>
        <dbReference type="SAM" id="Coils"/>
    </source>
</evidence>
<comment type="similarity">
    <text evidence="8">Belongs to the CFAP43 family.</text>
</comment>
<evidence type="ECO:0000256" key="2">
    <source>
        <dbReference type="ARBA" id="ARBA00022490"/>
    </source>
</evidence>
<feature type="coiled-coil region" evidence="10">
    <location>
        <begin position="740"/>
        <end position="778"/>
    </location>
</feature>
<proteinExistence type="inferred from homology"/>
<evidence type="ECO:0000256" key="1">
    <source>
        <dbReference type="ARBA" id="ARBA00004430"/>
    </source>
</evidence>
<dbReference type="SMART" id="SM00320">
    <property type="entry name" value="WD40"/>
    <property type="match status" value="3"/>
</dbReference>
<protein>
    <recommendedName>
        <fullName evidence="9">Cilia- and flagella-associated protein 43</fullName>
    </recommendedName>
</protein>
<dbReference type="Gene3D" id="2.130.10.10">
    <property type="entry name" value="YVTN repeat-like/Quinoprotein amine dehydrogenase"/>
    <property type="match status" value="2"/>
</dbReference>
<evidence type="ECO:0000256" key="5">
    <source>
        <dbReference type="ARBA" id="ARBA00023054"/>
    </source>
</evidence>
<dbReference type="InterPro" id="IPR001680">
    <property type="entry name" value="WD40_rpt"/>
</dbReference>
<sequence>MSQILIGTEEELELWYFYLEDASCTHVRKKIQIPHANERHYDYLEEMGLNKCGLRAISQCWLSEKDVLLGNQAGQLFLVDLSRPEAQPVLIPAVTRVEKCSIISIVQTNSTIVLTFTDGVLYWIRLSDYQIQHEANIFNENGDAESERFTSTIVSVAPSPDKTVLCIGTNRGQILTVKTNPPTKEIEDDEVVVEFTGTEDTNVPDSTLVLNELIIARGSFHTGAICSATVLTPSGRSCNENIICVTGGENGNLHLWDISTGRVLHGVHLESLHGSYTSAANATDEHGENASTFSKTYQAVITALQSHITDPIIIVGDSMGILRVVYATMAIELTHNGSKSTQLELLHSVKLFNTLIDLIQMHHIEPFSLIASTCSDIIYVLSLENRNEFEVVAFWKVPSGSPSHVDNDLCMDVRWILPEHLNDLSFAFICLTMQGRIYKVCYVPQAANSSDPSSFRTAESPDLLMQCCPIQLREELVGSNYSNSQHDVTSTKKNCTILQSMIVAPPGIMLSITPYRNDLMLRQFPTEGRDANTSTSTENVLPEMRENNQKVLVRDAHENGVTAIACCQTKFLEIGQELVATGCINGTISLWTLSNLCMGKAGKTFQACTLDDFKIVKRKTISAHAGAVTTLTFVSIDEGLRLISTGSDGIVMIMHANITNINEENSQRPQAGTTPLYHLRDFATMGSEKVYDDEGNEIPKEVPTTWSSMNECFTDRLHKQLELNMQRRIDPTKVETRICLNKLKTRLKSLVDENQSYLEQEQLEIDELVVNLERKMRISAETGAKFQQIFENITNKIARTIIIRKRMKKEFWDPNTVQGNLVGCLLPRSTVARLSDASLKFSEPSPIQNIPIRKLAKEEETLFRKIYLLRLIELEHCKYEDERNGSKHVLEDDENTASLPIKMKDSRSIGFRICFNSILPRSIQWLVNGGVHHPLSSRWIGAISATKHNPDFCVKDKEKQFAALVPDNLTMTELDPVFLSGSNGETYRQDVTAYELGETRRALNVTTSFILMYHPIAMRTSRQNRLQISLLQQYERFLCSTYNDTFDILQKERSSRMGLIEQKIEQLNDIAQELGIARHELALIDNSDNEDLASTFHSSFIINKKESQSQLLKNTTTNKGERVESRMISRALLEMMDGTLEMKKETILSQQSIVKEPWMLEILPEEMTPDQRKQAIAVEASQQKLAEEQEKYRKLLDSETRKLRVEILEISKDFDERLKNMQDLHSSIQRLALVQGLYALSLLGRIMTRENLAKAISDVNEQLVSTDRSVEKAKYHVDEFARHIVKCREHIVRATDEDKALERSFKKDLENLVVFSPSTAATANAQIIPIDHDQLKVLLTLYKKRKADTTSGNRRELKTNSGEVQLGTISNEKGKVGRIGASSTTERKKKSVVLSNSDILHKNSKCDIQRCDNKSVTGSEIVADSGSRDIMEQSGKELKKVNSISIIPLSHEIDCPSGVNVPDRIWKALNELRTKKILSEIHLKQRSDQYAAAKSVGEDLHVILQNVLIECDLQRKSQEKQQKSLDQLNKETPILLHLKQGQHETGFDNCVSQPASDNILMETRGHIVELQNAMLVDRQSVVALNKAIRLHGIDQVQILSRIRNFRKSINQMEWEHHLLKFQKHDTEEKYIDFQLLRVTKELHEVIQNGSTTTKQKREVLQLEAKLSHIGKHQQHSQTKQNKQDQKLVSQLQDLENENAKFGAQIEQAEVQVQIRCNILQSRQHVLHNNSESRSPLGEDLTKLKPSIQMKAIQVRRKLIELTKSQTIEIDHLRNELKKMRRKTFPAFEEHRRDDFLPDHN</sequence>
<dbReference type="Pfam" id="PF25828">
    <property type="entry name" value="CC_Cfap43"/>
    <property type="match status" value="2"/>
</dbReference>
<evidence type="ECO:0000256" key="6">
    <source>
        <dbReference type="ARBA" id="ARBA00023212"/>
    </source>
</evidence>
<evidence type="ECO:0000313" key="11">
    <source>
        <dbReference type="EMBL" id="CCA23344.1"/>
    </source>
</evidence>
<dbReference type="SUPFAM" id="SSF50978">
    <property type="entry name" value="WD40 repeat-like"/>
    <property type="match status" value="1"/>
</dbReference>
<dbReference type="PANTHER" id="PTHR14885">
    <property type="entry name" value="CILIA- AND FLAGELLA-ASSOCIATED PROTEIN 43-RELATED"/>
    <property type="match status" value="1"/>
</dbReference>
<reference evidence="11" key="2">
    <citation type="submission" date="2011-02" db="EMBL/GenBank/DDBJ databases">
        <authorList>
            <person name="MacLean D."/>
        </authorList>
    </citation>
    <scope>NUCLEOTIDE SEQUENCE</scope>
</reference>
<dbReference type="PANTHER" id="PTHR14885:SF1">
    <property type="entry name" value="CILIA- AND FLAGELLA-ASSOCIATED PROTEIN 43"/>
    <property type="match status" value="1"/>
</dbReference>
<keyword evidence="3" id="KW-0853">WD repeat</keyword>
<dbReference type="GO" id="GO:0060271">
    <property type="term" value="P:cilium assembly"/>
    <property type="evidence" value="ECO:0007669"/>
    <property type="project" value="TreeGrafter"/>
</dbReference>
<keyword evidence="5 10" id="KW-0175">Coiled coil</keyword>
<organism evidence="11">
    <name type="scientific">Albugo laibachii Nc14</name>
    <dbReference type="NCBI Taxonomy" id="890382"/>
    <lineage>
        <taxon>Eukaryota</taxon>
        <taxon>Sar</taxon>
        <taxon>Stramenopiles</taxon>
        <taxon>Oomycota</taxon>
        <taxon>Peronosporomycetes</taxon>
        <taxon>Albuginales</taxon>
        <taxon>Albuginaceae</taxon>
        <taxon>Albugo</taxon>
    </lineage>
</organism>
<keyword evidence="2" id="KW-0963">Cytoplasm</keyword>
<keyword evidence="7" id="KW-0966">Cell projection</keyword>
<dbReference type="HOGENOM" id="CLU_235801_0_0_1"/>
<dbReference type="InterPro" id="IPR015943">
    <property type="entry name" value="WD40/YVTN_repeat-like_dom_sf"/>
</dbReference>
<dbReference type="InterPro" id="IPR036322">
    <property type="entry name" value="WD40_repeat_dom_sf"/>
</dbReference>
<comment type="subcellular location">
    <subcellularLocation>
        <location evidence="1">Cytoplasm</location>
        <location evidence="1">Cytoskeleton</location>
        <location evidence="1">Cilium axoneme</location>
    </subcellularLocation>
</comment>
<reference evidence="11" key="1">
    <citation type="journal article" date="2011" name="PLoS Biol.">
        <title>Gene gain and loss during evolution of obligate parasitism in the white rust pathogen of Arabidopsis thaliana.</title>
        <authorList>
            <person name="Kemen E."/>
            <person name="Gardiner A."/>
            <person name="Schultz-Larsen T."/>
            <person name="Kemen A.C."/>
            <person name="Balmuth A.L."/>
            <person name="Robert-Seilaniantz A."/>
            <person name="Bailey K."/>
            <person name="Holub E."/>
            <person name="Studholme D.J."/>
            <person name="Maclean D."/>
            <person name="Jones J.D."/>
        </authorList>
    </citation>
    <scope>NUCLEOTIDE SEQUENCE</scope>
</reference>
<keyword evidence="6" id="KW-0206">Cytoskeleton</keyword>
<evidence type="ECO:0000256" key="7">
    <source>
        <dbReference type="ARBA" id="ARBA00023273"/>
    </source>
</evidence>
<evidence type="ECO:0000256" key="4">
    <source>
        <dbReference type="ARBA" id="ARBA00022737"/>
    </source>
</evidence>
<accession>F0WPU3</accession>
<dbReference type="EMBL" id="FR824235">
    <property type="protein sequence ID" value="CCA23344.1"/>
    <property type="molecule type" value="Genomic_DNA"/>
</dbReference>
<name>F0WPU3_9STRA</name>
<keyword evidence="4" id="KW-0677">Repeat</keyword>
<evidence type="ECO:0000256" key="3">
    <source>
        <dbReference type="ARBA" id="ARBA00022574"/>
    </source>
</evidence>